<dbReference type="GeneID" id="25401214"/>
<proteinExistence type="predicted"/>
<dbReference type="STRING" id="1550241.MA03_03245"/>
<dbReference type="Proteomes" id="UP000067434">
    <property type="component" value="Chromosome"/>
</dbReference>
<reference evidence="1 2" key="1">
    <citation type="journal article" date="2015" name="Stand. Genomic Sci.">
        <title>Complete genome sequence of and proposal of Thermofilum uzonense sp. nov. a novel hyperthermophilic crenarchaeon and emended description of the genus Thermofilum.</title>
        <authorList>
            <person name="Toshchakov S.V."/>
            <person name="Korzhenkov A.A."/>
            <person name="Samarov N.I."/>
            <person name="Mazunin I.O."/>
            <person name="Mozhey O.I."/>
            <person name="Shmyr I.S."/>
            <person name="Derbikova K.S."/>
            <person name="Taranov E.A."/>
            <person name="Dominova I.N."/>
            <person name="Bonch-Osmolovskaya E.A."/>
            <person name="Patrushev M.V."/>
            <person name="Podosokorskaya O.A."/>
            <person name="Kublanov I.V."/>
        </authorList>
    </citation>
    <scope>NUCLEOTIDE SEQUENCE [LARGE SCALE GENOMIC DNA]</scope>
    <source>
        <strain evidence="1 2">1807-2</strain>
    </source>
</reference>
<dbReference type="EMBL" id="CP009961">
    <property type="protein sequence ID" value="AKG38492.1"/>
    <property type="molecule type" value="Genomic_DNA"/>
</dbReference>
<dbReference type="PANTHER" id="PTHR38597:SF1">
    <property type="entry name" value="BLL3834 PROTEIN"/>
    <property type="match status" value="1"/>
</dbReference>
<name>A0A0F7FH76_9CREN</name>
<organism evidence="1 2">
    <name type="scientific">Infirmifilum uzonense</name>
    <dbReference type="NCBI Taxonomy" id="1550241"/>
    <lineage>
        <taxon>Archaea</taxon>
        <taxon>Thermoproteota</taxon>
        <taxon>Thermoprotei</taxon>
        <taxon>Thermofilales</taxon>
        <taxon>Thermofilaceae</taxon>
        <taxon>Infirmifilum</taxon>
    </lineage>
</organism>
<keyword evidence="2" id="KW-1185">Reference proteome</keyword>
<dbReference type="OrthoDB" id="9948at2157"/>
<evidence type="ECO:0000313" key="2">
    <source>
        <dbReference type="Proteomes" id="UP000067434"/>
    </source>
</evidence>
<evidence type="ECO:0000313" key="1">
    <source>
        <dbReference type="EMBL" id="AKG38492.1"/>
    </source>
</evidence>
<dbReference type="Pfam" id="PF05559">
    <property type="entry name" value="DUF763"/>
    <property type="match status" value="1"/>
</dbReference>
<dbReference type="KEGG" id="thf:MA03_03245"/>
<gene>
    <name evidence="1" type="ORF">MA03_03245</name>
</gene>
<sequence length="385" mass="43009">MRTGIAELPLHTGKVPPWLLSRMHKLARIVVELIIDEYGPKGLLERISDPVYFQAINNLIGMDWDSSGSTTVTTAILKSVLDEADLGVKVAGGKGEKSRETPQELEKIAVHFGLDPEKYTRTSYLVAKVDSAAVQAGYQLYHHAFFLVEDGSWAVVQQAMKPSERVARRMHWYSGKVTDPVSEPYSGVAGVKEEFVLNTVALEASGFRRLAVDLVQEPPSRIESYLRQAEAILRGYQPILLYRPYEPVTLRNTLKRYAKLGFPRAERLGLEAARQAGVDSYSDLLAVRGVGPSTIRALALVAELVYETPPSWRDPLTHPVDPFKFAYAVGGKDGVPFPVDKKTYDELVSILNALLDRKIYTKRVLKQIAILTRNWNPPPEEKRPT</sequence>
<dbReference type="AlphaFoldDB" id="A0A0F7FH76"/>
<protein>
    <recommendedName>
        <fullName evidence="3">DUF763 domain-containing protein</fullName>
    </recommendedName>
</protein>
<dbReference type="PANTHER" id="PTHR38597">
    <property type="entry name" value="BLL3834 PROTEIN"/>
    <property type="match status" value="1"/>
</dbReference>
<dbReference type="RefSeq" id="WP_052883902.1">
    <property type="nucleotide sequence ID" value="NZ_CP009961.1"/>
</dbReference>
<accession>A0A0F7FH76</accession>
<evidence type="ECO:0008006" key="3">
    <source>
        <dbReference type="Google" id="ProtNLM"/>
    </source>
</evidence>
<dbReference type="InterPro" id="IPR008482">
    <property type="entry name" value="DUF763"/>
</dbReference>
<dbReference type="HOGENOM" id="CLU_061722_0_0_2"/>
<dbReference type="PATRIC" id="fig|1550241.5.peg.686"/>